<sequence>MSFAPPPDFTRVYLAAAVGIAFAVVAHTLTRDQTPHVGDNIHHLPHGGLYQDGNKRILYAGSHFTSHSSQSTHWPALFVALLCTAILISERCLRRRNTHCAHGL</sequence>
<protein>
    <submittedName>
        <fullName evidence="2">Triple gene block protein 2</fullName>
    </submittedName>
</protein>
<evidence type="ECO:0000313" key="2">
    <source>
        <dbReference type="EMBL" id="WLS55768.1"/>
    </source>
</evidence>
<dbReference type="InterPro" id="IPR001896">
    <property type="entry name" value="Plant_vir_prot"/>
</dbReference>
<accession>A0AA50DJ23</accession>
<organism evidence="2">
    <name type="scientific">Blackberry calico virus</name>
    <dbReference type="NCBI Taxonomy" id="3069585"/>
    <lineage>
        <taxon>Viruses</taxon>
        <taxon>Riboviria</taxon>
        <taxon>Orthornavirae</taxon>
        <taxon>Kitrinoviricota</taxon>
        <taxon>Alsuviricetes</taxon>
        <taxon>Tymovirales</taxon>
        <taxon>Alphaflexiviridae</taxon>
        <taxon>Allexivirus</taxon>
    </lineage>
</organism>
<name>A0AA50DJ23_9VIRU</name>
<reference evidence="2" key="1">
    <citation type="submission" date="2023-05" db="EMBL/GenBank/DDBJ databases">
        <authorList>
            <person name="Fager D."/>
            <person name="Mollov D."/>
        </authorList>
    </citation>
    <scope>NUCLEOTIDE SEQUENCE</scope>
    <source>
        <strain evidence="2">H5169-D1</strain>
    </source>
</reference>
<keyword evidence="1" id="KW-1133">Transmembrane helix</keyword>
<feature type="transmembrane region" description="Helical" evidence="1">
    <location>
        <begin position="12"/>
        <end position="30"/>
    </location>
</feature>
<dbReference type="Pfam" id="PF01307">
    <property type="entry name" value="Plant_vir_prot"/>
    <property type="match status" value="1"/>
</dbReference>
<keyword evidence="1" id="KW-0812">Transmembrane</keyword>
<keyword evidence="1" id="KW-0472">Membrane</keyword>
<dbReference type="EMBL" id="OR026033">
    <property type="protein sequence ID" value="WLS55768.1"/>
    <property type="molecule type" value="Genomic_RNA"/>
</dbReference>
<feature type="transmembrane region" description="Helical" evidence="1">
    <location>
        <begin position="72"/>
        <end position="89"/>
    </location>
</feature>
<evidence type="ECO:0000256" key="1">
    <source>
        <dbReference type="SAM" id="Phobius"/>
    </source>
</evidence>
<proteinExistence type="predicted"/>